<dbReference type="EMBL" id="FMHG01000001">
    <property type="protein sequence ID" value="SCJ75680.1"/>
    <property type="molecule type" value="Genomic_DNA"/>
</dbReference>
<keyword evidence="6 9" id="KW-0067">ATP-binding</keyword>
<evidence type="ECO:0000313" key="12">
    <source>
        <dbReference type="EMBL" id="SCJ75680.1"/>
    </source>
</evidence>
<dbReference type="UniPathway" id="UPA00164"/>
<feature type="site" description="Could play a key role in the communication between the regulatory and the substrate sites" evidence="9">
    <location>
        <position position="100"/>
    </location>
</feature>
<dbReference type="InterPro" id="IPR011004">
    <property type="entry name" value="Trimer_LpxA-like_sf"/>
</dbReference>
<feature type="binding site" evidence="9">
    <location>
        <position position="192"/>
    </location>
    <ligand>
        <name>alpha-D-glucose 1-phosphate</name>
        <dbReference type="ChEBI" id="CHEBI:58601"/>
    </ligand>
</feature>
<dbReference type="NCBIfam" id="TIGR02091">
    <property type="entry name" value="glgC"/>
    <property type="match status" value="1"/>
</dbReference>
<evidence type="ECO:0000256" key="1">
    <source>
        <dbReference type="ARBA" id="ARBA00010443"/>
    </source>
</evidence>
<dbReference type="InterPro" id="IPR005836">
    <property type="entry name" value="ADP_Glu_pyroP_CS"/>
</dbReference>
<keyword evidence="4 9" id="KW-0548">Nucleotidyltransferase</keyword>
<evidence type="ECO:0000259" key="10">
    <source>
        <dbReference type="Pfam" id="PF00483"/>
    </source>
</evidence>
<feature type="binding site" evidence="9">
    <location>
        <begin position="181"/>
        <end position="182"/>
    </location>
    <ligand>
        <name>alpha-D-glucose 1-phosphate</name>
        <dbReference type="ChEBI" id="CHEBI:58601"/>
    </ligand>
</feature>
<dbReference type="CDD" id="cd04651">
    <property type="entry name" value="LbH_G1P_AT_C"/>
    <property type="match status" value="1"/>
</dbReference>
<dbReference type="AlphaFoldDB" id="A0A1C6J1A4"/>
<keyword evidence="5 9" id="KW-0547">Nucleotide-binding</keyword>
<protein>
    <recommendedName>
        <fullName evidence="9">Glucose-1-phosphate adenylyltransferase</fullName>
        <ecNumber evidence="9">2.7.7.27</ecNumber>
    </recommendedName>
    <alternativeName>
        <fullName evidence="9">ADP-glucose pyrophosphorylase</fullName>
        <shortName evidence="9">ADPGlc PPase</shortName>
    </alternativeName>
    <alternativeName>
        <fullName evidence="9">ADP-glucose synthase</fullName>
    </alternativeName>
</protein>
<dbReference type="NCBIfam" id="NF003670">
    <property type="entry name" value="PRK05293.1"/>
    <property type="match status" value="1"/>
</dbReference>
<feature type="site" description="Could play a key role in the communication between the regulatory and the substrate sites" evidence="9">
    <location>
        <position position="61"/>
    </location>
</feature>
<dbReference type="InterPro" id="IPR056818">
    <property type="entry name" value="GlmU/GlgC-like_hexapep"/>
</dbReference>
<keyword evidence="8 9" id="KW-0119">Carbohydrate metabolism</keyword>
<evidence type="ECO:0000256" key="6">
    <source>
        <dbReference type="ARBA" id="ARBA00022840"/>
    </source>
</evidence>
<evidence type="ECO:0000256" key="2">
    <source>
        <dbReference type="ARBA" id="ARBA00022600"/>
    </source>
</evidence>
<dbReference type="PROSITE" id="PS00809">
    <property type="entry name" value="ADP_GLC_PYROPHOSPH_2"/>
    <property type="match status" value="1"/>
</dbReference>
<dbReference type="InterPro" id="IPR005835">
    <property type="entry name" value="NTP_transferase_dom"/>
</dbReference>
<comment type="similarity">
    <text evidence="1 9">Belongs to the bacterial/plant glucose-1-phosphate adenylyltransferase family.</text>
</comment>
<evidence type="ECO:0000256" key="8">
    <source>
        <dbReference type="ARBA" id="ARBA00023277"/>
    </source>
</evidence>
<dbReference type="GO" id="GO:0008878">
    <property type="term" value="F:glucose-1-phosphate adenylyltransferase activity"/>
    <property type="evidence" value="ECO:0007669"/>
    <property type="project" value="UniProtKB-UniRule"/>
</dbReference>
<dbReference type="Gene3D" id="3.90.550.10">
    <property type="entry name" value="Spore Coat Polysaccharide Biosynthesis Protein SpsA, Chain A"/>
    <property type="match status" value="1"/>
</dbReference>
<feature type="binding site" evidence="9">
    <location>
        <position position="101"/>
    </location>
    <ligand>
        <name>alpha-D-glucose 1-phosphate</name>
        <dbReference type="ChEBI" id="CHEBI:58601"/>
    </ligand>
</feature>
<dbReference type="InterPro" id="IPR023049">
    <property type="entry name" value="GlgC_bac"/>
</dbReference>
<dbReference type="PANTHER" id="PTHR43523">
    <property type="entry name" value="GLUCOSE-1-PHOSPHATE ADENYLYLTRANSFERASE-RELATED"/>
    <property type="match status" value="1"/>
</dbReference>
<evidence type="ECO:0000256" key="7">
    <source>
        <dbReference type="ARBA" id="ARBA00023056"/>
    </source>
</evidence>
<evidence type="ECO:0000259" key="11">
    <source>
        <dbReference type="Pfam" id="PF24894"/>
    </source>
</evidence>
<dbReference type="SUPFAM" id="SSF53448">
    <property type="entry name" value="Nucleotide-diphospho-sugar transferases"/>
    <property type="match status" value="1"/>
</dbReference>
<evidence type="ECO:0000256" key="5">
    <source>
        <dbReference type="ARBA" id="ARBA00022741"/>
    </source>
</evidence>
<dbReference type="PANTHER" id="PTHR43523:SF2">
    <property type="entry name" value="GLUCOSE-1-PHOSPHATE ADENYLYLTRANSFERASE"/>
    <property type="match status" value="1"/>
</dbReference>
<evidence type="ECO:0000256" key="9">
    <source>
        <dbReference type="HAMAP-Rule" id="MF_00624"/>
    </source>
</evidence>
<dbReference type="SUPFAM" id="SSF51161">
    <property type="entry name" value="Trimeric LpxA-like enzymes"/>
    <property type="match status" value="1"/>
</dbReference>
<keyword evidence="7 9" id="KW-0320">Glycogen biosynthesis</keyword>
<accession>A0A1C6J1A4</accession>
<dbReference type="HAMAP" id="MF_00624">
    <property type="entry name" value="GlgC"/>
    <property type="match status" value="1"/>
</dbReference>
<dbReference type="PROSITE" id="PS00808">
    <property type="entry name" value="ADP_GLC_PYROPHOSPH_1"/>
    <property type="match status" value="1"/>
</dbReference>
<comment type="function">
    <text evidence="9">Involved in the biosynthesis of ADP-glucose, a building block required for the elongation reactions to produce glycogen. Catalyzes the reaction between ATP and alpha-D-glucose 1-phosphate (G1P) to produce pyrophosphate and ADP-Glc.</text>
</comment>
<feature type="binding site" evidence="9">
    <location>
        <position position="166"/>
    </location>
    <ligand>
        <name>alpha-D-glucose 1-phosphate</name>
        <dbReference type="ChEBI" id="CHEBI:58601"/>
    </ligand>
</feature>
<proteinExistence type="inferred from homology"/>
<keyword evidence="3 9" id="KW-0808">Transferase</keyword>
<comment type="subunit">
    <text evidence="9">Homotetramer.</text>
</comment>
<name>A0A1C6J1A4_9FIRM</name>
<reference evidence="12" key="1">
    <citation type="submission" date="2015-09" db="EMBL/GenBank/DDBJ databases">
        <authorList>
            <consortium name="Pathogen Informatics"/>
        </authorList>
    </citation>
    <scope>NUCLEOTIDE SEQUENCE</scope>
    <source>
        <strain evidence="12">2789STDY5834896</strain>
    </source>
</reference>
<dbReference type="InterPro" id="IPR011831">
    <property type="entry name" value="ADP-Glc_PPase"/>
</dbReference>
<sequence>MITKKRCVAMLLAGGQGSRLGVLTKKRAKPAVPYGGKYKIIDFPLSNCANSGIDTVGVLTQYEPLELNEYVGTGAPWDLDASSGGALVLPPYMSGQKGEWYSGTANAIYQNINFIERYDPDYILVLSGDHIYKMDYSKMIDYHREKGADATIAVIEVPMEEASRFGIVNTDEEGRIVEFEEKPPAPKSNTASMGIYVFNWKTIRSYLMQDNDDPHSDNDFGKNVLPAMLAAGEKMYAYVFKGYWKDVGTIESLWESNMELLDETPQLDLHEDGFRVYTRNYAKPPHYIGDGARVKNSIIGDGCKVLGEVENSVLFPGVTIGRGTTVRDSIIMQESDIGKACTIDRAIIDEEVTCEDGVVIGGDKKITVVGTGVYATKNSVIAEGDMIEPGRVLKQD</sequence>
<dbReference type="GO" id="GO:0005978">
    <property type="term" value="P:glycogen biosynthetic process"/>
    <property type="evidence" value="ECO:0007669"/>
    <property type="project" value="UniProtKB-UniRule"/>
</dbReference>
<dbReference type="GO" id="GO:0005524">
    <property type="term" value="F:ATP binding"/>
    <property type="evidence" value="ECO:0007669"/>
    <property type="project" value="UniProtKB-KW"/>
</dbReference>
<gene>
    <name evidence="12" type="primary">glgC_2</name>
    <name evidence="9" type="synonym">glgC</name>
    <name evidence="12" type="ORF">SAMEA3545359_01824</name>
</gene>
<keyword evidence="2 9" id="KW-0321">Glycogen metabolism</keyword>
<dbReference type="Pfam" id="PF00483">
    <property type="entry name" value="NTP_transferase"/>
    <property type="match status" value="1"/>
</dbReference>
<dbReference type="CDD" id="cd02508">
    <property type="entry name" value="ADP_Glucose_PP"/>
    <property type="match status" value="1"/>
</dbReference>
<feature type="domain" description="Nucleotidyl transferase" evidence="10">
    <location>
        <begin position="9"/>
        <end position="262"/>
    </location>
</feature>
<dbReference type="EC" id="2.7.7.27" evidence="9"/>
<feature type="domain" description="Glucose-1-phosphate adenylyltransferase/Bifunctional protein GlmU-like C-terminal hexapeptide" evidence="11">
    <location>
        <begin position="292"/>
        <end position="365"/>
    </location>
</feature>
<evidence type="ECO:0000256" key="3">
    <source>
        <dbReference type="ARBA" id="ARBA00022679"/>
    </source>
</evidence>
<dbReference type="Pfam" id="PF24894">
    <property type="entry name" value="Hexapep_GlmU"/>
    <property type="match status" value="1"/>
</dbReference>
<dbReference type="InterPro" id="IPR029044">
    <property type="entry name" value="Nucleotide-diphossugar_trans"/>
</dbReference>
<organism evidence="12">
    <name type="scientific">uncultured Anaerotruncus sp</name>
    <dbReference type="NCBI Taxonomy" id="905011"/>
    <lineage>
        <taxon>Bacteria</taxon>
        <taxon>Bacillati</taxon>
        <taxon>Bacillota</taxon>
        <taxon>Clostridia</taxon>
        <taxon>Eubacteriales</taxon>
        <taxon>Oscillospiraceae</taxon>
        <taxon>Anaerotruncus</taxon>
        <taxon>environmental samples</taxon>
    </lineage>
</organism>
<evidence type="ECO:0000256" key="4">
    <source>
        <dbReference type="ARBA" id="ARBA00022695"/>
    </source>
</evidence>
<comment type="catalytic activity">
    <reaction evidence="9">
        <text>alpha-D-glucose 1-phosphate + ATP + H(+) = ADP-alpha-D-glucose + diphosphate</text>
        <dbReference type="Rhea" id="RHEA:12120"/>
        <dbReference type="ChEBI" id="CHEBI:15378"/>
        <dbReference type="ChEBI" id="CHEBI:30616"/>
        <dbReference type="ChEBI" id="CHEBI:33019"/>
        <dbReference type="ChEBI" id="CHEBI:57498"/>
        <dbReference type="ChEBI" id="CHEBI:58601"/>
        <dbReference type="EC" id="2.7.7.27"/>
    </reaction>
</comment>
<dbReference type="PROSITE" id="PS00810">
    <property type="entry name" value="ADP_GLC_PYROPHOSPH_3"/>
    <property type="match status" value="1"/>
</dbReference>
<dbReference type="Gene3D" id="2.160.10.10">
    <property type="entry name" value="Hexapeptide repeat proteins"/>
    <property type="match status" value="1"/>
</dbReference>
<comment type="pathway">
    <text evidence="9">Glycan biosynthesis; glycogen biosynthesis.</text>
</comment>